<feature type="coiled-coil region" evidence="4">
    <location>
        <begin position="527"/>
        <end position="582"/>
    </location>
</feature>
<dbReference type="GO" id="GO:0007030">
    <property type="term" value="P:Golgi organization"/>
    <property type="evidence" value="ECO:0007669"/>
    <property type="project" value="TreeGrafter"/>
</dbReference>
<evidence type="ECO:0000256" key="4">
    <source>
        <dbReference type="SAM" id="Coils"/>
    </source>
</evidence>
<comment type="caution">
    <text evidence="6">The sequence shown here is derived from an EMBL/GenBank/DDBJ whole genome shotgun (WGS) entry which is preliminary data.</text>
</comment>
<evidence type="ECO:0000256" key="5">
    <source>
        <dbReference type="SAM" id="MobiDB-lite"/>
    </source>
</evidence>
<evidence type="ECO:0008006" key="8">
    <source>
        <dbReference type="Google" id="ProtNLM"/>
    </source>
</evidence>
<accession>A0AAV1SBH5</accession>
<feature type="region of interest" description="Disordered" evidence="5">
    <location>
        <begin position="34"/>
        <end position="69"/>
    </location>
</feature>
<keyword evidence="7" id="KW-1185">Reference proteome</keyword>
<feature type="compositionally biased region" description="Polar residues" evidence="5">
    <location>
        <begin position="56"/>
        <end position="69"/>
    </location>
</feature>
<feature type="region of interest" description="Disordered" evidence="5">
    <location>
        <begin position="343"/>
        <end position="372"/>
    </location>
</feature>
<feature type="coiled-coil region" evidence="4">
    <location>
        <begin position="75"/>
        <end position="130"/>
    </location>
</feature>
<evidence type="ECO:0000313" key="6">
    <source>
        <dbReference type="EMBL" id="CAK7348804.1"/>
    </source>
</evidence>
<evidence type="ECO:0000256" key="2">
    <source>
        <dbReference type="ARBA" id="ARBA00023034"/>
    </source>
</evidence>
<dbReference type="GO" id="GO:0031267">
    <property type="term" value="F:small GTPase binding"/>
    <property type="evidence" value="ECO:0007669"/>
    <property type="project" value="TreeGrafter"/>
</dbReference>
<comment type="subcellular location">
    <subcellularLocation>
        <location evidence="1">Golgi apparatus</location>
    </subcellularLocation>
</comment>
<reference evidence="6 7" key="1">
    <citation type="submission" date="2024-01" db="EMBL/GenBank/DDBJ databases">
        <authorList>
            <person name="Waweru B."/>
        </authorList>
    </citation>
    <scope>NUCLEOTIDE SEQUENCE [LARGE SCALE GENOMIC DNA]</scope>
</reference>
<organism evidence="6 7">
    <name type="scientific">Dovyalis caffra</name>
    <dbReference type="NCBI Taxonomy" id="77055"/>
    <lineage>
        <taxon>Eukaryota</taxon>
        <taxon>Viridiplantae</taxon>
        <taxon>Streptophyta</taxon>
        <taxon>Embryophyta</taxon>
        <taxon>Tracheophyta</taxon>
        <taxon>Spermatophyta</taxon>
        <taxon>Magnoliopsida</taxon>
        <taxon>eudicotyledons</taxon>
        <taxon>Gunneridae</taxon>
        <taxon>Pentapetalae</taxon>
        <taxon>rosids</taxon>
        <taxon>fabids</taxon>
        <taxon>Malpighiales</taxon>
        <taxon>Salicaceae</taxon>
        <taxon>Flacourtieae</taxon>
        <taxon>Dovyalis</taxon>
    </lineage>
</organism>
<dbReference type="PANTHER" id="PTHR18921">
    <property type="entry name" value="MYOSIN HEAVY CHAIN - RELATED"/>
    <property type="match status" value="1"/>
</dbReference>
<dbReference type="EMBL" id="CAWUPB010001173">
    <property type="protein sequence ID" value="CAK7348804.1"/>
    <property type="molecule type" value="Genomic_DNA"/>
</dbReference>
<dbReference type="PANTHER" id="PTHR18921:SF2">
    <property type="entry name" value="THYROID RECEPTOR-INTERACTING PROTEIN 11"/>
    <property type="match status" value="1"/>
</dbReference>
<evidence type="ECO:0000256" key="3">
    <source>
        <dbReference type="ARBA" id="ARBA00023054"/>
    </source>
</evidence>
<keyword evidence="2" id="KW-0333">Golgi apparatus</keyword>
<keyword evidence="3 4" id="KW-0175">Coiled coil</keyword>
<dbReference type="Proteomes" id="UP001314170">
    <property type="component" value="Unassembled WGS sequence"/>
</dbReference>
<evidence type="ECO:0000256" key="1">
    <source>
        <dbReference type="ARBA" id="ARBA00004555"/>
    </source>
</evidence>
<feature type="compositionally biased region" description="Polar residues" evidence="5">
    <location>
        <begin position="34"/>
        <end position="46"/>
    </location>
</feature>
<feature type="coiled-coil region" evidence="4">
    <location>
        <begin position="226"/>
        <end position="257"/>
    </location>
</feature>
<dbReference type="AlphaFoldDB" id="A0AAV1SBH5"/>
<feature type="compositionally biased region" description="Basic and acidic residues" evidence="5">
    <location>
        <begin position="692"/>
        <end position="712"/>
    </location>
</feature>
<protein>
    <recommendedName>
        <fullName evidence="8">Golgin candidate 4</fullName>
    </recommendedName>
</protein>
<dbReference type="GO" id="GO:0005794">
    <property type="term" value="C:Golgi apparatus"/>
    <property type="evidence" value="ECO:0007669"/>
    <property type="project" value="UniProtKB-SubCell"/>
</dbReference>
<proteinExistence type="predicted"/>
<feature type="region of interest" description="Disordered" evidence="5">
    <location>
        <begin position="692"/>
        <end position="715"/>
    </location>
</feature>
<sequence length="887" mass="100642">MWSSIENLKQNLNKIALDVHDEDDDDEEELEIYASSNGYNSSVSDQRNSHRFAHSKSVSRSPIANGNDSPYNFEIEQYKAQIKRLQESEAEIKALSVNYAAILKEKEDQISRLNQENGSLKQNLDATKEALNVSRNEHLRASTSSFNAIQGSGDQSPKQPHKSSTQAKNRGGNQIQNTVFPKHDGMGNGILHDVQPDVIQSKMEAKKDKELADFLEEKNRSLAAMQVTHELQIKELRTELEKERDKLASIQIKLQEEQSFNKSFQEEIRILKMDKHKTSVDVSKIHDELNEKTSEIRQLQIELSRREDEDSNDSVKSLKRVIATLEKENANLKMAKNELEAVLQRSRNSSSDKTSPDGKVDSTTNSPRKEDMELLLQKLERDLMETRREKDKALQQLARLKQHLLEKESEESEKMDEDSKIIEELRQSKEYQKAQILHLEKALKQAIAGQEEVRMMNNNEIQKSKEMIEDLNKKLANCMSTIESKNVELLNLQTALGQYFAEVEAKEYLERQLALTREESAKHFQLLKEAERGTEESKREKEEILAKLSDVERKFAEGKNRVNKLEEDNAKLRRAVEQSMSRLNRMSMDSDYLVDRRIVIKLLVTYFQRNHSKEVLDLMVRMLGFSDEDKQRIGVAQQGGKGVVRGVLGLPGRLVGGILGGSAADVQTNLASDNQSFADMWVDFLLKETEEREKRESGQDAGRPFKESHGRSPDAAGVVSPVLNHGTSTSGISGPNFSPSQNYGPVAPQGNLPPFAQSDSEFSTLEEFVARREVGRYWALYLVRSGVLPFLSAAKNCRKLKSCLSYDSRGAVRCRRSKFYEEACDSEGTISGRSPTSAAWLPLACAGPPMYSFTQHHKQFSVSQTSWMPDYPITQRLSTKCQVDFIQ</sequence>
<dbReference type="GO" id="GO:0006888">
    <property type="term" value="P:endoplasmic reticulum to Golgi vesicle-mediated transport"/>
    <property type="evidence" value="ECO:0007669"/>
    <property type="project" value="TreeGrafter"/>
</dbReference>
<name>A0AAV1SBH5_9ROSI</name>
<evidence type="ECO:0000313" key="7">
    <source>
        <dbReference type="Proteomes" id="UP001314170"/>
    </source>
</evidence>
<gene>
    <name evidence="6" type="ORF">DCAF_LOCUS21512</name>
</gene>
<feature type="region of interest" description="Disordered" evidence="5">
    <location>
        <begin position="147"/>
        <end position="174"/>
    </location>
</feature>